<dbReference type="AlphaFoldDB" id="A0A2T5JG66"/>
<evidence type="ECO:0000259" key="2">
    <source>
        <dbReference type="SMART" id="SM00014"/>
    </source>
</evidence>
<keyword evidence="1" id="KW-0732">Signal</keyword>
<dbReference type="Pfam" id="PF01569">
    <property type="entry name" value="PAP2"/>
    <property type="match status" value="1"/>
</dbReference>
<reference evidence="3 4" key="1">
    <citation type="submission" date="2018-04" db="EMBL/GenBank/DDBJ databases">
        <title>Genomic Encyclopedia of Archaeal and Bacterial Type Strains, Phase II (KMG-II): from individual species to whole genera.</title>
        <authorList>
            <person name="Goeker M."/>
        </authorList>
    </citation>
    <scope>NUCLEOTIDE SEQUENCE [LARGE SCALE GENOMIC DNA]</scope>
    <source>
        <strain evidence="3 4">DSM 26809</strain>
    </source>
</reference>
<dbReference type="EMBL" id="QAOQ01000001">
    <property type="protein sequence ID" value="PTR01409.1"/>
    <property type="molecule type" value="Genomic_DNA"/>
</dbReference>
<protein>
    <submittedName>
        <fullName evidence="3">PAP2 superfamily protein</fullName>
    </submittedName>
</protein>
<sequence length="272" mass="30008">MLRFKYVLVISGCLLYNSARAQSDTITKKNIVDTVRKDLLTAPDTVVRLHSKTAALIPPAALVAYGAASFIFHPIRQLDHDVYGEITERNLLVTSHTENILQFAPVILVYGLNLAGDHGKNTFIDRTMTYVLAQGMMNLALFTLKRTTHRLRPDGSNYYSFPSGHTANAFAGAEFMAQEYSGKSAWYGVGGYSLAVTTGVLRMYHKDHWLSDVIAGAGFGILATKGAYLLYPIIRNNLFHGKERAAKHKASDALLLPSYQDGALGLQFSRTF</sequence>
<dbReference type="OrthoDB" id="9773582at2"/>
<dbReference type="SMART" id="SM00014">
    <property type="entry name" value="acidPPc"/>
    <property type="match status" value="1"/>
</dbReference>
<feature type="domain" description="Phosphatidic acid phosphatase type 2/haloperoxidase" evidence="2">
    <location>
        <begin position="127"/>
        <end position="228"/>
    </location>
</feature>
<feature type="chain" id="PRO_5015524485" evidence="1">
    <location>
        <begin position="22"/>
        <end position="272"/>
    </location>
</feature>
<dbReference type="Proteomes" id="UP000244168">
    <property type="component" value="Unassembled WGS sequence"/>
</dbReference>
<dbReference type="RefSeq" id="WP_107826798.1">
    <property type="nucleotide sequence ID" value="NZ_CP160205.1"/>
</dbReference>
<comment type="caution">
    <text evidence="3">The sequence shown here is derived from an EMBL/GenBank/DDBJ whole genome shotgun (WGS) entry which is preliminary data.</text>
</comment>
<keyword evidence="4" id="KW-1185">Reference proteome</keyword>
<dbReference type="CDD" id="cd03394">
    <property type="entry name" value="PAP2_like_5"/>
    <property type="match status" value="1"/>
</dbReference>
<accession>A0A2T5JG66</accession>
<evidence type="ECO:0000256" key="1">
    <source>
        <dbReference type="SAM" id="SignalP"/>
    </source>
</evidence>
<evidence type="ECO:0000313" key="4">
    <source>
        <dbReference type="Proteomes" id="UP000244168"/>
    </source>
</evidence>
<dbReference type="InterPro" id="IPR000326">
    <property type="entry name" value="PAP2/HPO"/>
</dbReference>
<dbReference type="InterPro" id="IPR036938">
    <property type="entry name" value="PAP2/HPO_sf"/>
</dbReference>
<feature type="signal peptide" evidence="1">
    <location>
        <begin position="1"/>
        <end position="21"/>
    </location>
</feature>
<evidence type="ECO:0000313" key="3">
    <source>
        <dbReference type="EMBL" id="PTR01409.1"/>
    </source>
</evidence>
<dbReference type="Gene3D" id="1.20.144.10">
    <property type="entry name" value="Phosphatidic acid phosphatase type 2/haloperoxidase"/>
    <property type="match status" value="1"/>
</dbReference>
<dbReference type="PANTHER" id="PTHR14969:SF13">
    <property type="entry name" value="AT30094P"/>
    <property type="match status" value="1"/>
</dbReference>
<dbReference type="SUPFAM" id="SSF48317">
    <property type="entry name" value="Acid phosphatase/Vanadium-dependent haloperoxidase"/>
    <property type="match status" value="1"/>
</dbReference>
<name>A0A2T5JG66_9SPHI</name>
<organism evidence="3 4">
    <name type="scientific">Mucilaginibacter yixingensis</name>
    <dbReference type="NCBI Taxonomy" id="1295612"/>
    <lineage>
        <taxon>Bacteria</taxon>
        <taxon>Pseudomonadati</taxon>
        <taxon>Bacteroidota</taxon>
        <taxon>Sphingobacteriia</taxon>
        <taxon>Sphingobacteriales</taxon>
        <taxon>Sphingobacteriaceae</taxon>
        <taxon>Mucilaginibacter</taxon>
    </lineage>
</organism>
<dbReference type="PANTHER" id="PTHR14969">
    <property type="entry name" value="SPHINGOSINE-1-PHOSPHATE PHOSPHOHYDROLASE"/>
    <property type="match status" value="1"/>
</dbReference>
<proteinExistence type="predicted"/>
<gene>
    <name evidence="3" type="ORF">C8P68_101643</name>
</gene>